<dbReference type="GO" id="GO:0016787">
    <property type="term" value="F:hydrolase activity"/>
    <property type="evidence" value="ECO:0007669"/>
    <property type="project" value="UniProtKB-KW"/>
</dbReference>
<feature type="domain" description="AB hydrolase-1" evidence="2">
    <location>
        <begin position="5"/>
        <end position="237"/>
    </location>
</feature>
<proteinExistence type="predicted"/>
<dbReference type="InterPro" id="IPR000073">
    <property type="entry name" value="AB_hydrolase_1"/>
</dbReference>
<keyword evidence="1" id="KW-0378">Hydrolase</keyword>
<dbReference type="InterPro" id="IPR050266">
    <property type="entry name" value="AB_hydrolase_sf"/>
</dbReference>
<dbReference type="OrthoDB" id="9785847at2"/>
<dbReference type="SUPFAM" id="SSF53474">
    <property type="entry name" value="alpha/beta-Hydrolases"/>
    <property type="match status" value="1"/>
</dbReference>
<dbReference type="EMBL" id="SMAK01000003">
    <property type="protein sequence ID" value="TCT11929.1"/>
    <property type="molecule type" value="Genomic_DNA"/>
</dbReference>
<evidence type="ECO:0000259" key="2">
    <source>
        <dbReference type="Pfam" id="PF12697"/>
    </source>
</evidence>
<accession>A0A4R3MHT3</accession>
<comment type="caution">
    <text evidence="3">The sequence shown here is derived from an EMBL/GenBank/DDBJ whole genome shotgun (WGS) entry which is preliminary data.</text>
</comment>
<gene>
    <name evidence="3" type="ORF">EDC22_103242</name>
</gene>
<reference evidence="3 4" key="1">
    <citation type="submission" date="2019-03" db="EMBL/GenBank/DDBJ databases">
        <title>Genomic Encyclopedia of Type Strains, Phase IV (KMG-IV): sequencing the most valuable type-strain genomes for metagenomic binning, comparative biology and taxonomic classification.</title>
        <authorList>
            <person name="Goeker M."/>
        </authorList>
    </citation>
    <scope>NUCLEOTIDE SEQUENCE [LARGE SCALE GENOMIC DNA]</scope>
    <source>
        <strain evidence="3 4">DSM 19345</strain>
    </source>
</reference>
<protein>
    <submittedName>
        <fullName evidence="3">Pimeloyl-ACP methyl ester carboxylesterase</fullName>
    </submittedName>
</protein>
<dbReference type="Proteomes" id="UP000295678">
    <property type="component" value="Unassembled WGS sequence"/>
</dbReference>
<evidence type="ECO:0000313" key="4">
    <source>
        <dbReference type="Proteomes" id="UP000295678"/>
    </source>
</evidence>
<evidence type="ECO:0000256" key="1">
    <source>
        <dbReference type="ARBA" id="ARBA00022801"/>
    </source>
</evidence>
<dbReference type="PANTHER" id="PTHR43798">
    <property type="entry name" value="MONOACYLGLYCEROL LIPASE"/>
    <property type="match status" value="1"/>
</dbReference>
<dbReference type="PRINTS" id="PR00111">
    <property type="entry name" value="ABHYDROLASE"/>
</dbReference>
<dbReference type="PANTHER" id="PTHR43798:SF31">
    <property type="entry name" value="AB HYDROLASE SUPERFAMILY PROTEIN YCLE"/>
    <property type="match status" value="1"/>
</dbReference>
<sequence length="250" mass="26709">MSAPLVLLSGVGSDCRMFDAVVGRLGGAIPIIAWDYPGYGGRPLDGPFTFESLADRIVADLDARGIARAIPLGHSIGGMVAQELAHRHPDRLAALILSGTTPVFGSRDRSFQQAFLKARLGPLDQGRTMAELAAAAPGELLGSAPDATAAVTVERLLAELPEASYRAGLECLVTFNRRDELGAIAVPTLLIAGDEDRNAPLKTMMRMAEIIPGARLEVLEKTGHMAPLECPDRFADAVRRFLDTIREDAR</sequence>
<dbReference type="RefSeq" id="WP_132805819.1">
    <property type="nucleotide sequence ID" value="NZ_SMAK01000003.1"/>
</dbReference>
<evidence type="ECO:0000313" key="3">
    <source>
        <dbReference type="EMBL" id="TCT11929.1"/>
    </source>
</evidence>
<name>A0A4R3MHT3_9HYPH</name>
<dbReference type="Gene3D" id="3.40.50.1820">
    <property type="entry name" value="alpha/beta hydrolase"/>
    <property type="match status" value="1"/>
</dbReference>
<dbReference type="InterPro" id="IPR029058">
    <property type="entry name" value="AB_hydrolase_fold"/>
</dbReference>
<dbReference type="AlphaFoldDB" id="A0A4R3MHT3"/>
<organism evidence="3 4">
    <name type="scientific">Tepidamorphus gemmatus</name>
    <dbReference type="NCBI Taxonomy" id="747076"/>
    <lineage>
        <taxon>Bacteria</taxon>
        <taxon>Pseudomonadati</taxon>
        <taxon>Pseudomonadota</taxon>
        <taxon>Alphaproteobacteria</taxon>
        <taxon>Hyphomicrobiales</taxon>
        <taxon>Tepidamorphaceae</taxon>
        <taxon>Tepidamorphus</taxon>
    </lineage>
</organism>
<dbReference type="Pfam" id="PF12697">
    <property type="entry name" value="Abhydrolase_6"/>
    <property type="match status" value="1"/>
</dbReference>
<dbReference type="GO" id="GO:0016020">
    <property type="term" value="C:membrane"/>
    <property type="evidence" value="ECO:0007669"/>
    <property type="project" value="TreeGrafter"/>
</dbReference>
<keyword evidence="4" id="KW-1185">Reference proteome</keyword>